<organism evidence="1 2">
    <name type="scientific">Penicillium hetheringtonii</name>
    <dbReference type="NCBI Taxonomy" id="911720"/>
    <lineage>
        <taxon>Eukaryota</taxon>
        <taxon>Fungi</taxon>
        <taxon>Dikarya</taxon>
        <taxon>Ascomycota</taxon>
        <taxon>Pezizomycotina</taxon>
        <taxon>Eurotiomycetes</taxon>
        <taxon>Eurotiomycetidae</taxon>
        <taxon>Eurotiales</taxon>
        <taxon>Aspergillaceae</taxon>
        <taxon>Penicillium</taxon>
    </lineage>
</organism>
<comment type="caution">
    <text evidence="1">The sequence shown here is derived from an EMBL/GenBank/DDBJ whole genome shotgun (WGS) entry which is preliminary data.</text>
</comment>
<proteinExistence type="predicted"/>
<dbReference type="EMBL" id="JAQJAC010000002">
    <property type="protein sequence ID" value="KAJ5595639.1"/>
    <property type="molecule type" value="Genomic_DNA"/>
</dbReference>
<dbReference type="AlphaFoldDB" id="A0AAD6DWR5"/>
<dbReference type="Proteomes" id="UP001216150">
    <property type="component" value="Unassembled WGS sequence"/>
</dbReference>
<evidence type="ECO:0000313" key="2">
    <source>
        <dbReference type="Proteomes" id="UP001216150"/>
    </source>
</evidence>
<gene>
    <name evidence="1" type="ORF">N7450_002097</name>
</gene>
<keyword evidence="2" id="KW-1185">Reference proteome</keyword>
<name>A0AAD6DWR5_9EURO</name>
<dbReference type="PANTHER" id="PTHR43374:SF5">
    <property type="entry name" value="ZN(II)2CYS6 TRANSCRIPTION FACTOR (EUROFUNG)"/>
    <property type="match status" value="1"/>
</dbReference>
<reference evidence="1 2" key="1">
    <citation type="journal article" date="2023" name="IMA Fungus">
        <title>Comparative genomic study of the Penicillium genus elucidates a diverse pangenome and 15 lateral gene transfer events.</title>
        <authorList>
            <person name="Petersen C."/>
            <person name="Sorensen T."/>
            <person name="Nielsen M.R."/>
            <person name="Sondergaard T.E."/>
            <person name="Sorensen J.L."/>
            <person name="Fitzpatrick D.A."/>
            <person name="Frisvad J.C."/>
            <person name="Nielsen K.L."/>
        </authorList>
    </citation>
    <scope>NUCLEOTIDE SEQUENCE [LARGE SCALE GENOMIC DNA]</scope>
    <source>
        <strain evidence="1 2">IBT 29057</strain>
    </source>
</reference>
<dbReference type="InterPro" id="IPR004507">
    <property type="entry name" value="UbiX-like"/>
</dbReference>
<protein>
    <submittedName>
        <fullName evidence="1">Uncharacterized protein</fullName>
    </submittedName>
</protein>
<dbReference type="GO" id="GO:0016831">
    <property type="term" value="F:carboxy-lyase activity"/>
    <property type="evidence" value="ECO:0007669"/>
    <property type="project" value="TreeGrafter"/>
</dbReference>
<sequence length="275" mass="30835">MPTSTSTSSDQDEQHAELAVPPASIPIDSTTTISDMKESSLSMIARLESIEKQIGAFKSDLICLQGAGQHDILRVDTTTSLPVVADNPVVYAETRHKSPGRRFVEDATGATIYLGSHSDFPLALGCREPQPAWDDLFSETMMDRFSPRAYPFTNLWGPEATTQDTYVHPFYPVLVAVDGFGQELMHFLHYRQLRNQEENLDRISQEQLSEPSPSWIALLFVVIACGVQFADGESQRARNGSRYPLNAGRNWTQNQRLSRTESPGSQWSPFRWQLL</sequence>
<evidence type="ECO:0000313" key="1">
    <source>
        <dbReference type="EMBL" id="KAJ5595639.1"/>
    </source>
</evidence>
<dbReference type="PANTHER" id="PTHR43374">
    <property type="entry name" value="FLAVIN PRENYLTRANSFERASE"/>
    <property type="match status" value="1"/>
</dbReference>
<accession>A0AAD6DWR5</accession>